<protein>
    <submittedName>
        <fullName evidence="1">Uncharacterized protein</fullName>
    </submittedName>
</protein>
<accession>A0ABS1ITJ6</accession>
<keyword evidence="2" id="KW-1185">Reference proteome</keyword>
<reference evidence="1 2" key="1">
    <citation type="submission" date="2020-11" db="EMBL/GenBank/DDBJ databases">
        <title>Insectihabitans protaetiae gen. nov. sp. nov. and Insectihabitans allomyrinae sp. nov., isolated from larvae of Protaetia brevitarsis seulensis and Allomyrina dichotoma, respectively.</title>
        <authorList>
            <person name="Lee S.D."/>
            <person name="Byeon Y.-S."/>
            <person name="Kim S.-M."/>
            <person name="Yang H.L."/>
            <person name="Kim I.S."/>
        </authorList>
    </citation>
    <scope>NUCLEOTIDE SEQUENCE [LARGE SCALE GENOMIC DNA]</scope>
    <source>
        <strain evidence="1 2">BWR-B9</strain>
    </source>
</reference>
<evidence type="ECO:0000313" key="1">
    <source>
        <dbReference type="EMBL" id="MBK5145098.1"/>
    </source>
</evidence>
<proteinExistence type="predicted"/>
<dbReference type="RefSeq" id="WP_218467781.1">
    <property type="nucleotide sequence ID" value="NZ_JADRCR010000009.1"/>
</dbReference>
<evidence type="ECO:0000313" key="2">
    <source>
        <dbReference type="Proteomes" id="UP001296921"/>
    </source>
</evidence>
<dbReference type="EMBL" id="JADRCR010000009">
    <property type="protein sequence ID" value="MBK5145098.1"/>
    <property type="molecule type" value="Genomic_DNA"/>
</dbReference>
<gene>
    <name evidence="1" type="ORF">I2494_15520</name>
</gene>
<organism evidence="1 2">
    <name type="scientific">Limnobaculum allomyrinae</name>
    <dbReference type="NCBI Taxonomy" id="2791986"/>
    <lineage>
        <taxon>Bacteria</taxon>
        <taxon>Pseudomonadati</taxon>
        <taxon>Pseudomonadota</taxon>
        <taxon>Gammaproteobacteria</taxon>
        <taxon>Enterobacterales</taxon>
        <taxon>Budviciaceae</taxon>
        <taxon>Limnobaculum</taxon>
    </lineage>
</organism>
<sequence>MKEKEIMTITIRVLAKPDGIHHAVNITGIGVVKDAANLYVEALESFIPEVGEAAEKLIARAIKNKGRH</sequence>
<dbReference type="Proteomes" id="UP001296921">
    <property type="component" value="Unassembled WGS sequence"/>
</dbReference>
<comment type="caution">
    <text evidence="1">The sequence shown here is derived from an EMBL/GenBank/DDBJ whole genome shotgun (WGS) entry which is preliminary data.</text>
</comment>
<name>A0ABS1ITJ6_9GAMM</name>